<name>A0A1M5KZQ4_9FLAO</name>
<dbReference type="OrthoDB" id="1096234at2"/>
<keyword evidence="2" id="KW-0808">Transferase</keyword>
<dbReference type="Pfam" id="PF00583">
    <property type="entry name" value="Acetyltransf_1"/>
    <property type="match status" value="1"/>
</dbReference>
<protein>
    <submittedName>
        <fullName evidence="2">Acetyltransferase (GNAT) family protein</fullName>
    </submittedName>
</protein>
<evidence type="ECO:0000259" key="1">
    <source>
        <dbReference type="PROSITE" id="PS51186"/>
    </source>
</evidence>
<dbReference type="Proteomes" id="UP000184532">
    <property type="component" value="Unassembled WGS sequence"/>
</dbReference>
<dbReference type="AlphaFoldDB" id="A0A1M5KZQ4"/>
<dbReference type="PROSITE" id="PS51186">
    <property type="entry name" value="GNAT"/>
    <property type="match status" value="1"/>
</dbReference>
<dbReference type="CDD" id="cd04301">
    <property type="entry name" value="NAT_SF"/>
    <property type="match status" value="1"/>
</dbReference>
<sequence length="242" mass="26652">MESLNKDIVHHLFSFWSEIGVNGGFTFEEKGYTATLAPSFSWPSKIFFLNSQKIDFSRLFQDMKDGVLPNSLSIMDSPKLANELKRFGFQKTSLVKAMCLEVPKIPFQEVQNDITVVASSKHAQEFAEVASKAFGYNILGGTIEPLLNNNRFRLYLGKQDGLYASCGIVYFDTSGNAGIHMIGVPKAHRGLGLGKTMAQHLISVASNAATKKVYLVASKMGERIYAGMGFEAYGSLLSFKAH</sequence>
<accession>A0A1M5KZQ4</accession>
<dbReference type="InterPro" id="IPR000182">
    <property type="entry name" value="GNAT_dom"/>
</dbReference>
<dbReference type="InterPro" id="IPR016181">
    <property type="entry name" value="Acyl_CoA_acyltransferase"/>
</dbReference>
<reference evidence="3" key="1">
    <citation type="submission" date="2016-11" db="EMBL/GenBank/DDBJ databases">
        <authorList>
            <person name="Varghese N."/>
            <person name="Submissions S."/>
        </authorList>
    </citation>
    <scope>NUCLEOTIDE SEQUENCE [LARGE SCALE GENOMIC DNA]</scope>
    <source>
        <strain evidence="3">DSM 22638</strain>
    </source>
</reference>
<dbReference type="STRING" id="570519.SAMN04488116_1847"/>
<gene>
    <name evidence="2" type="ORF">SAMN04488116_1847</name>
</gene>
<dbReference type="EMBL" id="FQWL01000002">
    <property type="protein sequence ID" value="SHG57643.1"/>
    <property type="molecule type" value="Genomic_DNA"/>
</dbReference>
<dbReference type="SUPFAM" id="SSF55729">
    <property type="entry name" value="Acyl-CoA N-acyltransferases (Nat)"/>
    <property type="match status" value="1"/>
</dbReference>
<proteinExistence type="predicted"/>
<feature type="domain" description="N-acetyltransferase" evidence="1">
    <location>
        <begin position="114"/>
        <end position="242"/>
    </location>
</feature>
<dbReference type="Gene3D" id="3.40.630.30">
    <property type="match status" value="1"/>
</dbReference>
<evidence type="ECO:0000313" key="2">
    <source>
        <dbReference type="EMBL" id="SHG57643.1"/>
    </source>
</evidence>
<dbReference type="RefSeq" id="WP_073178614.1">
    <property type="nucleotide sequence ID" value="NZ_FQWL01000002.1"/>
</dbReference>
<dbReference type="GO" id="GO:0016747">
    <property type="term" value="F:acyltransferase activity, transferring groups other than amino-acyl groups"/>
    <property type="evidence" value="ECO:0007669"/>
    <property type="project" value="InterPro"/>
</dbReference>
<organism evidence="2 3">
    <name type="scientific">Flagellimonas flava</name>
    <dbReference type="NCBI Taxonomy" id="570519"/>
    <lineage>
        <taxon>Bacteria</taxon>
        <taxon>Pseudomonadati</taxon>
        <taxon>Bacteroidota</taxon>
        <taxon>Flavobacteriia</taxon>
        <taxon>Flavobacteriales</taxon>
        <taxon>Flavobacteriaceae</taxon>
        <taxon>Flagellimonas</taxon>
    </lineage>
</organism>
<keyword evidence="3" id="KW-1185">Reference proteome</keyword>
<evidence type="ECO:0000313" key="3">
    <source>
        <dbReference type="Proteomes" id="UP000184532"/>
    </source>
</evidence>